<comment type="caution">
    <text evidence="2">The sequence shown here is derived from an EMBL/GenBank/DDBJ whole genome shotgun (WGS) entry which is preliminary data.</text>
</comment>
<reference evidence="2" key="1">
    <citation type="journal article" date="2020" name="G3 (Bethesda)">
        <title>High-Quality Assemblies for Three Invasive Social Wasps from the &lt;i&gt;Vespula&lt;/i&gt; Genus.</title>
        <authorList>
            <person name="Harrop T.W.R."/>
            <person name="Guhlin J."/>
            <person name="McLaughlin G.M."/>
            <person name="Permina E."/>
            <person name="Stockwell P."/>
            <person name="Gilligan J."/>
            <person name="Le Lec M.F."/>
            <person name="Gruber M.A.M."/>
            <person name="Quinn O."/>
            <person name="Lovegrove M."/>
            <person name="Duncan E.J."/>
            <person name="Remnant E.J."/>
            <person name="Van Eeckhoven J."/>
            <person name="Graham B."/>
            <person name="Knapp R.A."/>
            <person name="Langford K.W."/>
            <person name="Kronenberg Z."/>
            <person name="Press M.O."/>
            <person name="Eacker S.M."/>
            <person name="Wilson-Rankin E.E."/>
            <person name="Purcell J."/>
            <person name="Lester P.J."/>
            <person name="Dearden P.K."/>
        </authorList>
    </citation>
    <scope>NUCLEOTIDE SEQUENCE</scope>
    <source>
        <strain evidence="2">Marl-1</strain>
    </source>
</reference>
<organism evidence="2 3">
    <name type="scientific">Vespula vulgaris</name>
    <name type="common">Yellow jacket</name>
    <name type="synonym">Wasp</name>
    <dbReference type="NCBI Taxonomy" id="7454"/>
    <lineage>
        <taxon>Eukaryota</taxon>
        <taxon>Metazoa</taxon>
        <taxon>Ecdysozoa</taxon>
        <taxon>Arthropoda</taxon>
        <taxon>Hexapoda</taxon>
        <taxon>Insecta</taxon>
        <taxon>Pterygota</taxon>
        <taxon>Neoptera</taxon>
        <taxon>Endopterygota</taxon>
        <taxon>Hymenoptera</taxon>
        <taxon>Apocrita</taxon>
        <taxon>Aculeata</taxon>
        <taxon>Vespoidea</taxon>
        <taxon>Vespidae</taxon>
        <taxon>Vespinae</taxon>
        <taxon>Vespula</taxon>
    </lineage>
</organism>
<dbReference type="EMBL" id="JACSEA010000001">
    <property type="protein sequence ID" value="KAF7412614.1"/>
    <property type="molecule type" value="Genomic_DNA"/>
</dbReference>
<sequence>MSMECNQSLLIKGKSFQGDALNDFPTYAKVVFYDCALALSRQNGDGSSSKYTLEKIVTLSEEKEKEKEDRVLWLMPYYRKLRENDRPLQTTAPDADADADADADVDAYTP</sequence>
<dbReference type="Proteomes" id="UP000614350">
    <property type="component" value="Unassembled WGS sequence"/>
</dbReference>
<proteinExistence type="predicted"/>
<gene>
    <name evidence="2" type="ORF">HZH66_001510</name>
</gene>
<name>A0A834KR91_VESVU</name>
<evidence type="ECO:0000313" key="3">
    <source>
        <dbReference type="Proteomes" id="UP000614350"/>
    </source>
</evidence>
<keyword evidence="3" id="KW-1185">Reference proteome</keyword>
<protein>
    <submittedName>
        <fullName evidence="2">Uncharacterized protein</fullName>
    </submittedName>
</protein>
<evidence type="ECO:0000256" key="1">
    <source>
        <dbReference type="SAM" id="MobiDB-lite"/>
    </source>
</evidence>
<dbReference type="AlphaFoldDB" id="A0A834KR91"/>
<accession>A0A834KR91</accession>
<feature type="region of interest" description="Disordered" evidence="1">
    <location>
        <begin position="85"/>
        <end position="110"/>
    </location>
</feature>
<feature type="compositionally biased region" description="Acidic residues" evidence="1">
    <location>
        <begin position="95"/>
        <end position="110"/>
    </location>
</feature>
<evidence type="ECO:0000313" key="2">
    <source>
        <dbReference type="EMBL" id="KAF7412614.1"/>
    </source>
</evidence>